<evidence type="ECO:0000256" key="6">
    <source>
        <dbReference type="ARBA" id="ARBA00022857"/>
    </source>
</evidence>
<keyword evidence="5" id="KW-0256">Endoplasmic reticulum</keyword>
<evidence type="ECO:0000313" key="14">
    <source>
        <dbReference type="EMBL" id="KAG7575266.1"/>
    </source>
</evidence>
<dbReference type="GO" id="GO:0030148">
    <property type="term" value="P:sphingolipid biosynthetic process"/>
    <property type="evidence" value="ECO:0007669"/>
    <property type="project" value="InterPro"/>
</dbReference>
<feature type="transmembrane region" description="Helical" evidence="13">
    <location>
        <begin position="6"/>
        <end position="28"/>
    </location>
</feature>
<keyword evidence="6" id="KW-0521">NADP</keyword>
<evidence type="ECO:0000256" key="9">
    <source>
        <dbReference type="ARBA" id="ARBA00023098"/>
    </source>
</evidence>
<gene>
    <name evidence="14" type="ORF">FFLO_00430</name>
</gene>
<keyword evidence="7" id="KW-0746">Sphingolipid metabolism</keyword>
<dbReference type="PROSITE" id="PS00061">
    <property type="entry name" value="ADH_SHORT"/>
    <property type="match status" value="1"/>
</dbReference>
<proteinExistence type="predicted"/>
<sequence length="349" mass="38687">MPFISLRTAVLTLGVFLVTRYIVMPLFFRQHVDYSGKHCYITGGSSGLGLALAEGLAQKGADITIVARDVKKLEQAVERIKAQTTSPTQKIIQISADLSQFKPSAKAYRQSITRHDGRVPDYVFLCAGASKPKHFVEMGSEDFTWTLNATYLPALHTSSVALRTMVKQGIRGGRIVFVSSFLGYTTFVGYTGYSAGKYAIRGLADSLRSEVLLYQKSHDLKIHLYTPAGILSPGYDEEEKTKPAVTKKIEEGDEPISPEKCVEVLLSGMDKGYYQITNDFITDLVRSQTRGAVPMNNTLWDIILSIIGFIGLPIWRIITDGTVRKHADQHLKDVRINMDGLEDDGDDDK</sequence>
<keyword evidence="13" id="KW-0472">Membrane</keyword>
<keyword evidence="9" id="KW-0443">Lipid metabolism</keyword>
<evidence type="ECO:0000256" key="13">
    <source>
        <dbReference type="SAM" id="Phobius"/>
    </source>
</evidence>
<reference evidence="14" key="1">
    <citation type="submission" date="2020-04" db="EMBL/GenBank/DDBJ databases">
        <title>Analysis of mating type loci in Filobasidium floriforme.</title>
        <authorList>
            <person name="Nowrousian M."/>
        </authorList>
    </citation>
    <scope>NUCLEOTIDE SEQUENCE</scope>
    <source>
        <strain evidence="14">CBS 6242</strain>
    </source>
</reference>
<dbReference type="Gene3D" id="3.40.50.720">
    <property type="entry name" value="NAD(P)-binding Rossmann-like Domain"/>
    <property type="match status" value="1"/>
</dbReference>
<dbReference type="GO" id="GO:0005789">
    <property type="term" value="C:endoplasmic reticulum membrane"/>
    <property type="evidence" value="ECO:0007669"/>
    <property type="project" value="TreeGrafter"/>
</dbReference>
<dbReference type="SUPFAM" id="SSF51735">
    <property type="entry name" value="NAD(P)-binding Rossmann-fold domains"/>
    <property type="match status" value="1"/>
</dbReference>
<keyword evidence="13" id="KW-0812">Transmembrane</keyword>
<evidence type="ECO:0000256" key="12">
    <source>
        <dbReference type="ARBA" id="ARBA00048930"/>
    </source>
</evidence>
<name>A0A8K0JRF0_9TREE</name>
<evidence type="ECO:0000256" key="10">
    <source>
        <dbReference type="ARBA" id="ARBA00026112"/>
    </source>
</evidence>
<dbReference type="PANTHER" id="PTHR43550">
    <property type="entry name" value="3-KETODIHYDROSPHINGOSINE REDUCTASE"/>
    <property type="match status" value="1"/>
</dbReference>
<dbReference type="PRINTS" id="PR00081">
    <property type="entry name" value="GDHRDH"/>
</dbReference>
<feature type="transmembrane region" description="Helical" evidence="13">
    <location>
        <begin position="175"/>
        <end position="193"/>
    </location>
</feature>
<feature type="transmembrane region" description="Helical" evidence="13">
    <location>
        <begin position="299"/>
        <end position="318"/>
    </location>
</feature>
<protein>
    <recommendedName>
        <fullName evidence="10">3-dehydrosphinganine reductase</fullName>
        <ecNumber evidence="10">1.1.1.102</ecNumber>
    </recommendedName>
</protein>
<dbReference type="InterPro" id="IPR045022">
    <property type="entry name" value="KDSR-like"/>
</dbReference>
<dbReference type="CDD" id="cd08939">
    <property type="entry name" value="KDSR-like_SDR_c"/>
    <property type="match status" value="1"/>
</dbReference>
<dbReference type="Proteomes" id="UP000812966">
    <property type="component" value="Unassembled WGS sequence"/>
</dbReference>
<keyword evidence="4" id="KW-0547">Nucleotide-binding</keyword>
<dbReference type="OrthoDB" id="10267115at2759"/>
<evidence type="ECO:0000256" key="5">
    <source>
        <dbReference type="ARBA" id="ARBA00022824"/>
    </source>
</evidence>
<evidence type="ECO:0000256" key="2">
    <source>
        <dbReference type="ARBA" id="ARBA00004760"/>
    </source>
</evidence>
<dbReference type="InterPro" id="IPR036291">
    <property type="entry name" value="NAD(P)-bd_dom_sf"/>
</dbReference>
<dbReference type="FunFam" id="3.40.50.720:FF:000468">
    <property type="entry name" value="Short-chain dehydrogenase, putative"/>
    <property type="match status" value="1"/>
</dbReference>
<dbReference type="Pfam" id="PF00106">
    <property type="entry name" value="adh_short"/>
    <property type="match status" value="1"/>
</dbReference>
<dbReference type="EC" id="1.1.1.102" evidence="10"/>
<evidence type="ECO:0000256" key="1">
    <source>
        <dbReference type="ARBA" id="ARBA00004240"/>
    </source>
</evidence>
<comment type="pathway">
    <text evidence="3">Sphingolipid metabolism.</text>
</comment>
<dbReference type="GO" id="GO:0047560">
    <property type="term" value="F:3-dehydrosphinganine reductase activity"/>
    <property type="evidence" value="ECO:0007669"/>
    <property type="project" value="UniProtKB-EC"/>
</dbReference>
<evidence type="ECO:0000256" key="3">
    <source>
        <dbReference type="ARBA" id="ARBA00004991"/>
    </source>
</evidence>
<dbReference type="InterPro" id="IPR002347">
    <property type="entry name" value="SDR_fam"/>
</dbReference>
<evidence type="ECO:0000256" key="4">
    <source>
        <dbReference type="ARBA" id="ARBA00022741"/>
    </source>
</evidence>
<dbReference type="EMBL" id="JABELV010000005">
    <property type="protein sequence ID" value="KAG7575266.1"/>
    <property type="molecule type" value="Genomic_DNA"/>
</dbReference>
<comment type="catalytic activity">
    <reaction evidence="12">
        <text>sphinganine + NADP(+) = 3-oxosphinganine + NADPH + H(+)</text>
        <dbReference type="Rhea" id="RHEA:22640"/>
        <dbReference type="ChEBI" id="CHEBI:15378"/>
        <dbReference type="ChEBI" id="CHEBI:57783"/>
        <dbReference type="ChEBI" id="CHEBI:57817"/>
        <dbReference type="ChEBI" id="CHEBI:58299"/>
        <dbReference type="ChEBI" id="CHEBI:58349"/>
        <dbReference type="EC" id="1.1.1.102"/>
    </reaction>
    <physiologicalReaction direction="right-to-left" evidence="12">
        <dbReference type="Rhea" id="RHEA:22642"/>
    </physiologicalReaction>
</comment>
<dbReference type="AlphaFoldDB" id="A0A8K0JRF0"/>
<keyword evidence="15" id="KW-1185">Reference proteome</keyword>
<dbReference type="InterPro" id="IPR020904">
    <property type="entry name" value="Sc_DH/Rdtase_CS"/>
</dbReference>
<keyword evidence="8" id="KW-0560">Oxidoreductase</keyword>
<organism evidence="14 15">
    <name type="scientific">Filobasidium floriforme</name>
    <dbReference type="NCBI Taxonomy" id="5210"/>
    <lineage>
        <taxon>Eukaryota</taxon>
        <taxon>Fungi</taxon>
        <taxon>Dikarya</taxon>
        <taxon>Basidiomycota</taxon>
        <taxon>Agaricomycotina</taxon>
        <taxon>Tremellomycetes</taxon>
        <taxon>Filobasidiales</taxon>
        <taxon>Filobasidiaceae</taxon>
        <taxon>Filobasidium</taxon>
    </lineage>
</organism>
<evidence type="ECO:0000256" key="11">
    <source>
        <dbReference type="ARBA" id="ARBA00044737"/>
    </source>
</evidence>
<evidence type="ECO:0000256" key="7">
    <source>
        <dbReference type="ARBA" id="ARBA00022919"/>
    </source>
</evidence>
<evidence type="ECO:0000313" key="15">
    <source>
        <dbReference type="Proteomes" id="UP000812966"/>
    </source>
</evidence>
<evidence type="ECO:0000256" key="8">
    <source>
        <dbReference type="ARBA" id="ARBA00023002"/>
    </source>
</evidence>
<keyword evidence="13" id="KW-1133">Transmembrane helix</keyword>
<dbReference type="GO" id="GO:0000166">
    <property type="term" value="F:nucleotide binding"/>
    <property type="evidence" value="ECO:0007669"/>
    <property type="project" value="UniProtKB-KW"/>
</dbReference>
<comment type="subcellular location">
    <subcellularLocation>
        <location evidence="1">Endoplasmic reticulum</location>
    </subcellularLocation>
</comment>
<dbReference type="PANTHER" id="PTHR43550:SF3">
    <property type="entry name" value="3-KETODIHYDROSPHINGOSINE REDUCTASE"/>
    <property type="match status" value="1"/>
</dbReference>
<accession>A0A8K0JRF0</accession>
<comment type="caution">
    <text evidence="14">The sequence shown here is derived from an EMBL/GenBank/DDBJ whole genome shotgun (WGS) entry which is preliminary data.</text>
</comment>
<dbReference type="GO" id="GO:0006666">
    <property type="term" value="P:3-keto-sphinganine metabolic process"/>
    <property type="evidence" value="ECO:0007669"/>
    <property type="project" value="InterPro"/>
</dbReference>
<comment type="function">
    <text evidence="11">Catalyzes the reduction of 3'-oxosphinganine (3-ketodihydrosphingosine/KDS) to sphinganine (dihydrosphingosine/DHS), the second step of de novo sphingolipid biosynthesis.</text>
</comment>
<comment type="pathway">
    <text evidence="2">Lipid metabolism; sphingolipid metabolism.</text>
</comment>